<gene>
    <name evidence="7" type="ORF">ACFFTR_09370</name>
</gene>
<evidence type="ECO:0000256" key="6">
    <source>
        <dbReference type="RuleBase" id="RU362030"/>
    </source>
</evidence>
<sequence length="268" mass="28613">MTSASAFWIAAVRARETGRGAPLFIDPFAHDLAGDSGYATMAASEQAAGGENAFIPVRVRWFDDLTMTSAAAGVRQIVLLGAGLDTRAYRLDLPADADWYEVDRREIFQHKEPVLAEHSPRCQRHIVVADLGGDWAEPLLHAGLDPAARTLWLAEGLFFYLTEPMIVDLLHTAAALCGPASIVAADIIGTAGLDAPAMQGYRDWCDRNGVPPPFGADDPVALLHAGGWRTEHITTPGAADANYGRLPIQPGGRQPGRTHLVTASLATS</sequence>
<dbReference type="RefSeq" id="WP_223103597.1">
    <property type="nucleotide sequence ID" value="NZ_CP061913.1"/>
</dbReference>
<comment type="function">
    <text evidence="1 6">Exhibits S-adenosyl-L-methionine-dependent methyltransferase activity.</text>
</comment>
<evidence type="ECO:0000313" key="8">
    <source>
        <dbReference type="Proteomes" id="UP001589608"/>
    </source>
</evidence>
<dbReference type="EC" id="2.1.1.-" evidence="6"/>
<reference evidence="7 8" key="1">
    <citation type="submission" date="2024-09" db="EMBL/GenBank/DDBJ databases">
        <authorList>
            <person name="Sun Q."/>
            <person name="Mori K."/>
        </authorList>
    </citation>
    <scope>NUCLEOTIDE SEQUENCE [LARGE SCALE GENOMIC DNA]</scope>
    <source>
        <strain evidence="7 8">JCM 3307</strain>
    </source>
</reference>
<keyword evidence="3 6" id="KW-0489">Methyltransferase</keyword>
<keyword evidence="8" id="KW-1185">Reference proteome</keyword>
<dbReference type="NCBIfam" id="TIGR00027">
    <property type="entry name" value="mthyl_TIGR00027"/>
    <property type="match status" value="1"/>
</dbReference>
<evidence type="ECO:0000256" key="1">
    <source>
        <dbReference type="ARBA" id="ARBA00003907"/>
    </source>
</evidence>
<dbReference type="InterPro" id="IPR011610">
    <property type="entry name" value="SAM_mthyl_Trfase_ML2640-like"/>
</dbReference>
<accession>A0ABV5M358</accession>
<organism evidence="7 8">
    <name type="scientific">Dactylosporangium vinaceum</name>
    <dbReference type="NCBI Taxonomy" id="53362"/>
    <lineage>
        <taxon>Bacteria</taxon>
        <taxon>Bacillati</taxon>
        <taxon>Actinomycetota</taxon>
        <taxon>Actinomycetes</taxon>
        <taxon>Micromonosporales</taxon>
        <taxon>Micromonosporaceae</taxon>
        <taxon>Dactylosporangium</taxon>
    </lineage>
</organism>
<evidence type="ECO:0000256" key="5">
    <source>
        <dbReference type="ARBA" id="ARBA00022691"/>
    </source>
</evidence>
<protein>
    <recommendedName>
        <fullName evidence="6">S-adenosyl-L-methionine-dependent methyltransferase</fullName>
        <ecNumber evidence="6">2.1.1.-</ecNumber>
    </recommendedName>
</protein>
<dbReference type="InterPro" id="IPR029063">
    <property type="entry name" value="SAM-dependent_MTases_sf"/>
</dbReference>
<dbReference type="Proteomes" id="UP001589608">
    <property type="component" value="Unassembled WGS sequence"/>
</dbReference>
<dbReference type="SUPFAM" id="SSF53335">
    <property type="entry name" value="S-adenosyl-L-methionine-dependent methyltransferases"/>
    <property type="match status" value="1"/>
</dbReference>
<dbReference type="GO" id="GO:0032259">
    <property type="term" value="P:methylation"/>
    <property type="evidence" value="ECO:0007669"/>
    <property type="project" value="UniProtKB-KW"/>
</dbReference>
<dbReference type="PANTHER" id="PTHR43619:SF2">
    <property type="entry name" value="S-ADENOSYL-L-METHIONINE-DEPENDENT METHYLTRANSFERASES SUPERFAMILY PROTEIN"/>
    <property type="match status" value="1"/>
</dbReference>
<evidence type="ECO:0000313" key="7">
    <source>
        <dbReference type="EMBL" id="MFB9443292.1"/>
    </source>
</evidence>
<dbReference type="Gene3D" id="3.40.50.150">
    <property type="entry name" value="Vaccinia Virus protein VP39"/>
    <property type="match status" value="1"/>
</dbReference>
<evidence type="ECO:0000256" key="2">
    <source>
        <dbReference type="ARBA" id="ARBA00008138"/>
    </source>
</evidence>
<dbReference type="PANTHER" id="PTHR43619">
    <property type="entry name" value="S-ADENOSYL-L-METHIONINE-DEPENDENT METHYLTRANSFERASE YKTD-RELATED"/>
    <property type="match status" value="1"/>
</dbReference>
<evidence type="ECO:0000256" key="3">
    <source>
        <dbReference type="ARBA" id="ARBA00022603"/>
    </source>
</evidence>
<comment type="similarity">
    <text evidence="2 6">Belongs to the UPF0677 family.</text>
</comment>
<keyword evidence="4" id="KW-0808">Transferase</keyword>
<comment type="caution">
    <text evidence="7">The sequence shown here is derived from an EMBL/GenBank/DDBJ whole genome shotgun (WGS) entry which is preliminary data.</text>
</comment>
<dbReference type="InterPro" id="IPR007213">
    <property type="entry name" value="Ppm1/Ppm2/Tcmp"/>
</dbReference>
<keyword evidence="5 6" id="KW-0949">S-adenosyl-L-methionine</keyword>
<evidence type="ECO:0000256" key="4">
    <source>
        <dbReference type="ARBA" id="ARBA00022679"/>
    </source>
</evidence>
<dbReference type="Pfam" id="PF04072">
    <property type="entry name" value="LCM"/>
    <property type="match status" value="1"/>
</dbReference>
<name>A0ABV5M358_9ACTN</name>
<dbReference type="EMBL" id="JBHMCA010000020">
    <property type="protein sequence ID" value="MFB9443292.1"/>
    <property type="molecule type" value="Genomic_DNA"/>
</dbReference>
<proteinExistence type="inferred from homology"/>
<dbReference type="GO" id="GO:0008168">
    <property type="term" value="F:methyltransferase activity"/>
    <property type="evidence" value="ECO:0007669"/>
    <property type="project" value="UniProtKB-KW"/>
</dbReference>